<dbReference type="RefSeq" id="WP_314514126.1">
    <property type="nucleotide sequence ID" value="NZ_JASJOU010000008.1"/>
</dbReference>
<dbReference type="InterPro" id="IPR024983">
    <property type="entry name" value="CHAT_dom"/>
</dbReference>
<organism evidence="3 4">
    <name type="scientific">Xanthocytophaga agilis</name>
    <dbReference type="NCBI Taxonomy" id="3048010"/>
    <lineage>
        <taxon>Bacteria</taxon>
        <taxon>Pseudomonadati</taxon>
        <taxon>Bacteroidota</taxon>
        <taxon>Cytophagia</taxon>
        <taxon>Cytophagales</taxon>
        <taxon>Rhodocytophagaceae</taxon>
        <taxon>Xanthocytophaga</taxon>
    </lineage>
</organism>
<proteinExistence type="predicted"/>
<evidence type="ECO:0000259" key="2">
    <source>
        <dbReference type="Pfam" id="PF19964"/>
    </source>
</evidence>
<dbReference type="AlphaFoldDB" id="A0AAE3R4K4"/>
<reference evidence="3" key="1">
    <citation type="submission" date="2023-05" db="EMBL/GenBank/DDBJ databases">
        <authorList>
            <person name="Zhang X."/>
        </authorList>
    </citation>
    <scope>NUCLEOTIDE SEQUENCE</scope>
    <source>
        <strain evidence="3">BD1B2-1</strain>
    </source>
</reference>
<gene>
    <name evidence="3" type="ORF">QNI22_22785</name>
</gene>
<dbReference type="Pfam" id="PF12770">
    <property type="entry name" value="CHAT"/>
    <property type="match status" value="1"/>
</dbReference>
<evidence type="ECO:0000259" key="1">
    <source>
        <dbReference type="Pfam" id="PF12770"/>
    </source>
</evidence>
<sequence>MQEQLRNLIAQGNLDEAINQLLKLTRKTPHYNDIILLSARLNQLNREINRELILGITDTTNERTQKVLLIQAVLTTLDLIDWQKIEAQIRQNKDISNPTYQVNQEQQEHSVKTILFLGANPTNTTQLRLGEEAREIDNELRLAKDRDKFNLELQWATTVDILRRALLSFNPHFIHFSGHGAMEGIVLEDKGGNANILPPEVLADLISLFATTVQCVILNACYSEEQAKAIIKHIPYVIGMNDEIPDKSAIKFAAAFYSGIGHGRSIPDSFRIGKIAVTAENLENDMIILLEKSH</sequence>
<accession>A0AAE3R4K4</accession>
<protein>
    <submittedName>
        <fullName evidence="3">CHAT domain-containing protein</fullName>
    </submittedName>
</protein>
<feature type="domain" description="CHAT" evidence="1">
    <location>
        <begin position="96"/>
        <end position="271"/>
    </location>
</feature>
<comment type="caution">
    <text evidence="3">The sequence shown here is derived from an EMBL/GenBank/DDBJ whole genome shotgun (WGS) entry which is preliminary data.</text>
</comment>
<keyword evidence="4" id="KW-1185">Reference proteome</keyword>
<dbReference type="Pfam" id="PF19964">
    <property type="entry name" value="EAD11"/>
    <property type="match status" value="1"/>
</dbReference>
<evidence type="ECO:0000313" key="4">
    <source>
        <dbReference type="Proteomes" id="UP001232063"/>
    </source>
</evidence>
<evidence type="ECO:0000313" key="3">
    <source>
        <dbReference type="EMBL" id="MDJ1503511.1"/>
    </source>
</evidence>
<dbReference type="InterPro" id="IPR045439">
    <property type="entry name" value="EAD11"/>
</dbReference>
<feature type="domain" description="Effector-associated" evidence="2">
    <location>
        <begin position="2"/>
        <end position="78"/>
    </location>
</feature>
<name>A0AAE3R4K4_9BACT</name>
<dbReference type="Proteomes" id="UP001232063">
    <property type="component" value="Unassembled WGS sequence"/>
</dbReference>
<dbReference type="EMBL" id="JASJOU010000008">
    <property type="protein sequence ID" value="MDJ1503511.1"/>
    <property type="molecule type" value="Genomic_DNA"/>
</dbReference>